<reference evidence="1" key="1">
    <citation type="submission" date="2014-05" db="EMBL/GenBank/DDBJ databases">
        <authorList>
            <person name="Chronopoulou M."/>
        </authorList>
    </citation>
    <scope>NUCLEOTIDE SEQUENCE</scope>
    <source>
        <tissue evidence="1">Whole organism</tissue>
    </source>
</reference>
<organism evidence="1">
    <name type="scientific">Lepeophtheirus salmonis</name>
    <name type="common">Salmon louse</name>
    <name type="synonym">Caligus salmonis</name>
    <dbReference type="NCBI Taxonomy" id="72036"/>
    <lineage>
        <taxon>Eukaryota</taxon>
        <taxon>Metazoa</taxon>
        <taxon>Ecdysozoa</taxon>
        <taxon>Arthropoda</taxon>
        <taxon>Crustacea</taxon>
        <taxon>Multicrustacea</taxon>
        <taxon>Hexanauplia</taxon>
        <taxon>Copepoda</taxon>
        <taxon>Siphonostomatoida</taxon>
        <taxon>Caligidae</taxon>
        <taxon>Lepeophtheirus</taxon>
    </lineage>
</organism>
<protein>
    <submittedName>
        <fullName evidence="1">Uncharacterized protein</fullName>
    </submittedName>
</protein>
<name>A0A0K2VJT2_LEPSM</name>
<dbReference type="EMBL" id="HACA01033353">
    <property type="protein sequence ID" value="CDW50714.1"/>
    <property type="molecule type" value="Transcribed_RNA"/>
</dbReference>
<sequence>MFLGSWLHNPIS</sequence>
<accession>A0A0K2VJT2</accession>
<proteinExistence type="predicted"/>
<evidence type="ECO:0000313" key="1">
    <source>
        <dbReference type="EMBL" id="CDW50714.1"/>
    </source>
</evidence>